<dbReference type="InterPro" id="IPR001479">
    <property type="entry name" value="Quinoprotein_DH_CS"/>
</dbReference>
<dbReference type="InterPro" id="IPR034119">
    <property type="entry name" value="ADHI"/>
</dbReference>
<keyword evidence="7" id="KW-0634">PQQ</keyword>
<keyword evidence="5 10" id="KW-0732">Signal</keyword>
<dbReference type="Proteomes" id="UP001321014">
    <property type="component" value="Unassembled WGS sequence"/>
</dbReference>
<evidence type="ECO:0000256" key="5">
    <source>
        <dbReference type="ARBA" id="ARBA00022729"/>
    </source>
</evidence>
<comment type="similarity">
    <text evidence="3">Belongs to the bacterial PQQ dehydrogenase family.</text>
</comment>
<dbReference type="InterPro" id="IPR011047">
    <property type="entry name" value="Quinoprotein_ADH-like_sf"/>
</dbReference>
<comment type="subcellular location">
    <subcellularLocation>
        <location evidence="2">Periplasm</location>
    </subcellularLocation>
</comment>
<feature type="domain" description="Pyrrolo-quinoline quinone repeat" evidence="11">
    <location>
        <begin position="466"/>
        <end position="549"/>
    </location>
</feature>
<evidence type="ECO:0000256" key="1">
    <source>
        <dbReference type="ARBA" id="ARBA00001931"/>
    </source>
</evidence>
<keyword evidence="4" id="KW-0479">Metal-binding</keyword>
<comment type="cofactor">
    <cofactor evidence="1">
        <name>pyrroloquinoline quinone</name>
        <dbReference type="ChEBI" id="CHEBI:58442"/>
    </cofactor>
</comment>
<protein>
    <submittedName>
        <fullName evidence="12">PQQ-dependent methanol/ethanol family dehydrogenase</fullName>
    </submittedName>
</protein>
<keyword evidence="9" id="KW-1015">Disulfide bond</keyword>
<gene>
    <name evidence="12" type="ORF">OEZ49_16480</name>
</gene>
<dbReference type="NCBIfam" id="TIGR03075">
    <property type="entry name" value="PQQ_enz_alc_DH"/>
    <property type="match status" value="1"/>
</dbReference>
<dbReference type="SUPFAM" id="SSF50998">
    <property type="entry name" value="Quinoprotein alcohol dehydrogenase-like"/>
    <property type="match status" value="1"/>
</dbReference>
<evidence type="ECO:0000256" key="7">
    <source>
        <dbReference type="ARBA" id="ARBA00022891"/>
    </source>
</evidence>
<feature type="domain" description="Pyrrolo-quinoline quinone repeat" evidence="11">
    <location>
        <begin position="50"/>
        <end position="362"/>
    </location>
</feature>
<feature type="signal peptide" evidence="10">
    <location>
        <begin position="1"/>
        <end position="24"/>
    </location>
</feature>
<name>A0ABT2WTY8_9RHOB</name>
<evidence type="ECO:0000313" key="13">
    <source>
        <dbReference type="Proteomes" id="UP001321014"/>
    </source>
</evidence>
<evidence type="ECO:0000256" key="4">
    <source>
        <dbReference type="ARBA" id="ARBA00022723"/>
    </source>
</evidence>
<dbReference type="Pfam" id="PF01011">
    <property type="entry name" value="PQQ"/>
    <property type="match status" value="2"/>
</dbReference>
<feature type="chain" id="PRO_5046192126" evidence="10">
    <location>
        <begin position="25"/>
        <end position="592"/>
    </location>
</feature>
<evidence type="ECO:0000256" key="3">
    <source>
        <dbReference type="ARBA" id="ARBA00008156"/>
    </source>
</evidence>
<evidence type="ECO:0000256" key="8">
    <source>
        <dbReference type="ARBA" id="ARBA00023002"/>
    </source>
</evidence>
<dbReference type="PANTHER" id="PTHR32303">
    <property type="entry name" value="QUINOPROTEIN ALCOHOL DEHYDROGENASE (CYTOCHROME C)"/>
    <property type="match status" value="1"/>
</dbReference>
<keyword evidence="8" id="KW-0560">Oxidoreductase</keyword>
<keyword evidence="6" id="KW-0574">Periplasm</keyword>
<dbReference type="SMART" id="SM00564">
    <property type="entry name" value="PQQ"/>
    <property type="match status" value="6"/>
</dbReference>
<evidence type="ECO:0000256" key="9">
    <source>
        <dbReference type="ARBA" id="ARBA00023157"/>
    </source>
</evidence>
<evidence type="ECO:0000259" key="11">
    <source>
        <dbReference type="Pfam" id="PF01011"/>
    </source>
</evidence>
<reference evidence="12 13" key="1">
    <citation type="submission" date="2022-10" db="EMBL/GenBank/DDBJ databases">
        <title>Ruegeria sp. nov., isolated from ocean surface water.</title>
        <authorList>
            <person name="He W."/>
            <person name="Wang L."/>
            <person name="Zhang D.-F."/>
        </authorList>
    </citation>
    <scope>NUCLEOTIDE SEQUENCE [LARGE SCALE GENOMIC DNA]</scope>
    <source>
        <strain evidence="12 13">WL0004</strain>
    </source>
</reference>
<dbReference type="CDD" id="cd10277">
    <property type="entry name" value="PQQ_ADH_I"/>
    <property type="match status" value="1"/>
</dbReference>
<accession>A0ABT2WTY8</accession>
<proteinExistence type="inferred from homology"/>
<dbReference type="InterPro" id="IPR017512">
    <property type="entry name" value="PQQ_MeOH/EtOH_DH"/>
</dbReference>
<evidence type="ECO:0000256" key="10">
    <source>
        <dbReference type="SAM" id="SignalP"/>
    </source>
</evidence>
<evidence type="ECO:0000313" key="12">
    <source>
        <dbReference type="EMBL" id="MCU9839372.1"/>
    </source>
</evidence>
<evidence type="ECO:0000256" key="6">
    <source>
        <dbReference type="ARBA" id="ARBA00022764"/>
    </source>
</evidence>
<dbReference type="InterPro" id="IPR002372">
    <property type="entry name" value="PQQ_rpt_dom"/>
</dbReference>
<dbReference type="PROSITE" id="PS00364">
    <property type="entry name" value="BACTERIAL_PQQ_2"/>
    <property type="match status" value="1"/>
</dbReference>
<dbReference type="RefSeq" id="WP_263389339.1">
    <property type="nucleotide sequence ID" value="NZ_JAOVQN010000018.1"/>
</dbReference>
<dbReference type="PANTHER" id="PTHR32303:SF20">
    <property type="entry name" value="QUINOPROTEIN ETHANOL DEHYDROGENASE"/>
    <property type="match status" value="1"/>
</dbReference>
<dbReference type="InterPro" id="IPR018391">
    <property type="entry name" value="PQQ_b-propeller_rpt"/>
</dbReference>
<evidence type="ECO:0000256" key="2">
    <source>
        <dbReference type="ARBA" id="ARBA00004418"/>
    </source>
</evidence>
<sequence length="592" mass="64084">MNRFVMAAAAGLIAAAGWQSGALAAGVTEEDLANDQAITTSVLTNGMGRNLQRYSPLDTLNKSNVKNLMPAWAFSLGGEKQRGQETQPLIHDGVMYITGSYSRMYAIDVNTGEELWQYDARLPEGILPCCDVINRGGAIYGDKIYFGTLDARIVALDLKTGDVVWNKKIADYKAGYSYTAAPLIVKGLVITGNSGGEFGIVGEVQARDAETGEMVWTRPVIEGHMGTFKGQESTMTGTLNASWPGDMWKTGGGATWLGGSYDAETDTLVFGAGNPAPWNSWLRDAGQDNSGKGDNLYAASRIGINPDNGEIKWHFQTTPREGWDYDGVNEVVAYTDRDGNKRWATADRNGFFYVLNREDGKFVRGAPFVKDITWASGLDENGRPIFNEDNRPGNPAAAADGAKGEVIFASPSFLGGKNWMPMAFSQKTGNFYVPSNEWGMDIWNEPTTYKKGAAYMGAGFTIKPNYEDHIGSLKAIDPDTGEVKWEFKNDAPLWAGVMTTAGGLVFTGTPEGKFIAFDDETGEILWSFQTGSGIVGQPVTWEMGGEQYVSVISGWGGAVPLWGGEVAKKVNYLNQGGTLWTFKLPKQLAAAN</sequence>
<dbReference type="EMBL" id="JAOVQN010000018">
    <property type="protein sequence ID" value="MCU9839372.1"/>
    <property type="molecule type" value="Genomic_DNA"/>
</dbReference>
<dbReference type="Gene3D" id="2.140.10.10">
    <property type="entry name" value="Quinoprotein alcohol dehydrogenase-like superfamily"/>
    <property type="match status" value="1"/>
</dbReference>
<organism evidence="12 13">
    <name type="scientific">Ruegeria marisflavi</name>
    <dbReference type="NCBI Taxonomy" id="2984152"/>
    <lineage>
        <taxon>Bacteria</taxon>
        <taxon>Pseudomonadati</taxon>
        <taxon>Pseudomonadota</taxon>
        <taxon>Alphaproteobacteria</taxon>
        <taxon>Rhodobacterales</taxon>
        <taxon>Roseobacteraceae</taxon>
        <taxon>Ruegeria</taxon>
    </lineage>
</organism>
<keyword evidence="13" id="KW-1185">Reference proteome</keyword>
<comment type="caution">
    <text evidence="12">The sequence shown here is derived from an EMBL/GenBank/DDBJ whole genome shotgun (WGS) entry which is preliminary data.</text>
</comment>